<dbReference type="NCBIfam" id="TIGR00530">
    <property type="entry name" value="AGP_acyltrn"/>
    <property type="match status" value="1"/>
</dbReference>
<feature type="domain" description="Phospholipid/glycerol acyltransferase" evidence="11">
    <location>
        <begin position="71"/>
        <end position="185"/>
    </location>
</feature>
<name>A0ABN8W1S1_9BACT</name>
<dbReference type="SMART" id="SM00563">
    <property type="entry name" value="PlsC"/>
    <property type="match status" value="1"/>
</dbReference>
<comment type="pathway">
    <text evidence="2">Phospholipid metabolism; CDP-diacylglycerol biosynthesis; CDP-diacylglycerol from sn-glycerol 3-phosphate: step 2/3.</text>
</comment>
<dbReference type="InterPro" id="IPR002123">
    <property type="entry name" value="Plipid/glycerol_acylTrfase"/>
</dbReference>
<evidence type="ECO:0000256" key="7">
    <source>
        <dbReference type="ARBA" id="ARBA00022679"/>
    </source>
</evidence>
<sequence>MTQAYHTLRFWTVIIGLSIVMSSLCIGARLIDRSGDLSHRISSFWGRLLCRLNGIRVEVEGLEHIRPDRAQILIANHQGFFDIFGLSGYLPIQLRWVAKASLFRIPFVGWSMRASGYIPVERDSRKKAHQAFMASIEKLKAGYSIVIFPEGTRSADGIIGPFKKGSHLMAMRARVPMVPVTLIGSGRIIRKGSGAIRPGPIRIIIGKPVEYEVIAAKKEESVLEALRETICANYRLHAPTPPPAESEGKPSTGV</sequence>
<evidence type="ECO:0000256" key="1">
    <source>
        <dbReference type="ARBA" id="ARBA00001141"/>
    </source>
</evidence>
<proteinExistence type="inferred from homology"/>
<keyword evidence="9" id="KW-0443">Lipid metabolism</keyword>
<feature type="transmembrane region" description="Helical" evidence="10">
    <location>
        <begin position="12"/>
        <end position="31"/>
    </location>
</feature>
<accession>A0ABN8W1S1</accession>
<protein>
    <recommendedName>
        <fullName evidence="6 9">1-acyl-sn-glycerol-3-phosphate acyltransferase</fullName>
        <ecNumber evidence="5 9">2.3.1.51</ecNumber>
    </recommendedName>
</protein>
<keyword evidence="7 9" id="KW-0808">Transferase</keyword>
<dbReference type="CDD" id="cd07989">
    <property type="entry name" value="LPLAT_AGPAT-like"/>
    <property type="match status" value="1"/>
</dbReference>
<evidence type="ECO:0000259" key="11">
    <source>
        <dbReference type="SMART" id="SM00563"/>
    </source>
</evidence>
<keyword evidence="9" id="KW-0594">Phospholipid biosynthesis</keyword>
<keyword evidence="8 9" id="KW-0012">Acyltransferase</keyword>
<evidence type="ECO:0000256" key="4">
    <source>
        <dbReference type="ARBA" id="ARBA00008655"/>
    </source>
</evidence>
<comment type="similarity">
    <text evidence="4 9">Belongs to the 1-acyl-sn-glycerol-3-phosphate acyltransferase family.</text>
</comment>
<organism evidence="12 13">
    <name type="scientific">Nitrospina watsonii</name>
    <dbReference type="NCBI Taxonomy" id="1323948"/>
    <lineage>
        <taxon>Bacteria</taxon>
        <taxon>Pseudomonadati</taxon>
        <taxon>Nitrospinota/Tectimicrobiota group</taxon>
        <taxon>Nitrospinota</taxon>
        <taxon>Nitrospinia</taxon>
        <taxon>Nitrospinales</taxon>
        <taxon>Nitrospinaceae</taxon>
        <taxon>Nitrospina</taxon>
    </lineage>
</organism>
<dbReference type="GO" id="GO:0003841">
    <property type="term" value="F:1-acylglycerol-3-phosphate O-acyltransferase activity"/>
    <property type="evidence" value="ECO:0007669"/>
    <property type="project" value="UniProtKB-EC"/>
</dbReference>
<dbReference type="Proteomes" id="UP001157733">
    <property type="component" value="Chromosome"/>
</dbReference>
<comment type="domain">
    <text evidence="9">The HXXXXD motif is essential for acyltransferase activity and may constitute the binding site for the phosphate moiety of the glycerol-3-phosphate.</text>
</comment>
<dbReference type="PANTHER" id="PTHR10434">
    <property type="entry name" value="1-ACYL-SN-GLYCEROL-3-PHOSPHATE ACYLTRANSFERASE"/>
    <property type="match status" value="1"/>
</dbReference>
<dbReference type="EMBL" id="OX336137">
    <property type="protein sequence ID" value="CAI2718854.1"/>
    <property type="molecule type" value="Genomic_DNA"/>
</dbReference>
<evidence type="ECO:0000256" key="8">
    <source>
        <dbReference type="ARBA" id="ARBA00023315"/>
    </source>
</evidence>
<keyword evidence="10" id="KW-0812">Transmembrane</keyword>
<keyword evidence="9" id="KW-0444">Lipid biosynthesis</keyword>
<comment type="catalytic activity">
    <reaction evidence="1 9">
        <text>a 1-acyl-sn-glycero-3-phosphate + an acyl-CoA = a 1,2-diacyl-sn-glycero-3-phosphate + CoA</text>
        <dbReference type="Rhea" id="RHEA:19709"/>
        <dbReference type="ChEBI" id="CHEBI:57287"/>
        <dbReference type="ChEBI" id="CHEBI:57970"/>
        <dbReference type="ChEBI" id="CHEBI:58342"/>
        <dbReference type="ChEBI" id="CHEBI:58608"/>
        <dbReference type="EC" id="2.3.1.51"/>
    </reaction>
</comment>
<gene>
    <name evidence="12" type="ORF">NSPWAT_1998</name>
</gene>
<evidence type="ECO:0000256" key="6">
    <source>
        <dbReference type="ARBA" id="ARBA00016139"/>
    </source>
</evidence>
<dbReference type="EC" id="2.3.1.51" evidence="5 9"/>
<keyword evidence="10" id="KW-1133">Transmembrane helix</keyword>
<evidence type="ECO:0000313" key="13">
    <source>
        <dbReference type="Proteomes" id="UP001157733"/>
    </source>
</evidence>
<evidence type="ECO:0000256" key="5">
    <source>
        <dbReference type="ARBA" id="ARBA00013211"/>
    </source>
</evidence>
<keyword evidence="13" id="KW-1185">Reference proteome</keyword>
<evidence type="ECO:0000256" key="9">
    <source>
        <dbReference type="RuleBase" id="RU361267"/>
    </source>
</evidence>
<dbReference type="InterPro" id="IPR004552">
    <property type="entry name" value="AGP_acyltrans"/>
</dbReference>
<dbReference type="SUPFAM" id="SSF69593">
    <property type="entry name" value="Glycerol-3-phosphate (1)-acyltransferase"/>
    <property type="match status" value="1"/>
</dbReference>
<evidence type="ECO:0000256" key="10">
    <source>
        <dbReference type="SAM" id="Phobius"/>
    </source>
</evidence>
<evidence type="ECO:0000256" key="2">
    <source>
        <dbReference type="ARBA" id="ARBA00004728"/>
    </source>
</evidence>
<evidence type="ECO:0000256" key="3">
    <source>
        <dbReference type="ARBA" id="ARBA00005189"/>
    </source>
</evidence>
<dbReference type="PANTHER" id="PTHR10434:SF11">
    <property type="entry name" value="1-ACYL-SN-GLYCEROL-3-PHOSPHATE ACYLTRANSFERASE"/>
    <property type="match status" value="1"/>
</dbReference>
<dbReference type="RefSeq" id="WP_282011724.1">
    <property type="nucleotide sequence ID" value="NZ_OX336137.1"/>
</dbReference>
<comment type="pathway">
    <text evidence="3">Lipid metabolism.</text>
</comment>
<keyword evidence="9" id="KW-1208">Phospholipid metabolism</keyword>
<evidence type="ECO:0000313" key="12">
    <source>
        <dbReference type="EMBL" id="CAI2718854.1"/>
    </source>
</evidence>
<keyword evidence="10" id="KW-0472">Membrane</keyword>
<dbReference type="Pfam" id="PF01553">
    <property type="entry name" value="Acyltransferase"/>
    <property type="match status" value="1"/>
</dbReference>
<reference evidence="12 13" key="1">
    <citation type="submission" date="2022-09" db="EMBL/GenBank/DDBJ databases">
        <authorList>
            <person name="Kop L."/>
        </authorList>
    </citation>
    <scope>NUCLEOTIDE SEQUENCE [LARGE SCALE GENOMIC DNA]</scope>
    <source>
        <strain evidence="12 13">347</strain>
    </source>
</reference>